<dbReference type="EMBL" id="RZNJ01000001">
    <property type="protein sequence ID" value="RUT34764.1"/>
    <property type="molecule type" value="Genomic_DNA"/>
</dbReference>
<name>A0A433XL61_9HYPH</name>
<reference evidence="2 3" key="1">
    <citation type="journal article" date="2016" name="Int. J. Syst. Evol. Microbiol.">
        <title>Arsenicitalea aurantiaca gen. nov., sp. nov., a new member of the family Hyphomicrobiaceae, isolated from high-arsenic sediment.</title>
        <authorList>
            <person name="Mu Y."/>
            <person name="Zhou L."/>
            <person name="Zeng X.C."/>
            <person name="Liu L."/>
            <person name="Pan Y."/>
            <person name="Chen X."/>
            <person name="Wang J."/>
            <person name="Li S."/>
            <person name="Li W.J."/>
            <person name="Wang Y."/>
        </authorList>
    </citation>
    <scope>NUCLEOTIDE SEQUENCE [LARGE SCALE GENOMIC DNA]</scope>
    <source>
        <strain evidence="2 3">42-50</strain>
    </source>
</reference>
<dbReference type="AlphaFoldDB" id="A0A433XL61"/>
<organism evidence="2 3">
    <name type="scientific">Arsenicitalea aurantiaca</name>
    <dbReference type="NCBI Taxonomy" id="1783274"/>
    <lineage>
        <taxon>Bacteria</taxon>
        <taxon>Pseudomonadati</taxon>
        <taxon>Pseudomonadota</taxon>
        <taxon>Alphaproteobacteria</taxon>
        <taxon>Hyphomicrobiales</taxon>
        <taxon>Devosiaceae</taxon>
        <taxon>Arsenicitalea</taxon>
    </lineage>
</organism>
<keyword evidence="1" id="KW-0812">Transmembrane</keyword>
<evidence type="ECO:0000313" key="3">
    <source>
        <dbReference type="Proteomes" id="UP000281547"/>
    </source>
</evidence>
<feature type="transmembrane region" description="Helical" evidence="1">
    <location>
        <begin position="93"/>
        <end position="112"/>
    </location>
</feature>
<evidence type="ECO:0008006" key="4">
    <source>
        <dbReference type="Google" id="ProtNLM"/>
    </source>
</evidence>
<sequence>MIRKRLLQLSLLLVLIIIVVSLIPGGARPQTPLRAVHEHLLAYGAVAFWFALLLKGMGARVALIAGLSALAGVLELVQLVVPGREGQWIDFHYSTAGAVLGGLGGALLAELARRVSRSLRR</sequence>
<keyword evidence="1" id="KW-0472">Membrane</keyword>
<dbReference type="NCBIfam" id="NF037970">
    <property type="entry name" value="vanZ_1"/>
    <property type="match status" value="1"/>
</dbReference>
<proteinExistence type="predicted"/>
<feature type="transmembrane region" description="Helical" evidence="1">
    <location>
        <begin position="39"/>
        <end position="54"/>
    </location>
</feature>
<dbReference type="Proteomes" id="UP000281547">
    <property type="component" value="Unassembled WGS sequence"/>
</dbReference>
<gene>
    <name evidence="2" type="ORF">EMQ25_02025</name>
</gene>
<keyword evidence="1" id="KW-1133">Transmembrane helix</keyword>
<protein>
    <recommendedName>
        <fullName evidence="4">VanZ family protein</fullName>
    </recommendedName>
</protein>
<comment type="caution">
    <text evidence="2">The sequence shown here is derived from an EMBL/GenBank/DDBJ whole genome shotgun (WGS) entry which is preliminary data.</text>
</comment>
<evidence type="ECO:0000256" key="1">
    <source>
        <dbReference type="SAM" id="Phobius"/>
    </source>
</evidence>
<evidence type="ECO:0000313" key="2">
    <source>
        <dbReference type="EMBL" id="RUT34764.1"/>
    </source>
</evidence>
<feature type="transmembrane region" description="Helical" evidence="1">
    <location>
        <begin position="61"/>
        <end position="81"/>
    </location>
</feature>
<dbReference type="OrthoDB" id="8101133at2"/>
<keyword evidence="3" id="KW-1185">Reference proteome</keyword>
<dbReference type="RefSeq" id="WP_127186883.1">
    <property type="nucleotide sequence ID" value="NZ_RZNJ01000001.1"/>
</dbReference>
<accession>A0A433XL61</accession>